<dbReference type="RefSeq" id="XP_040684016.1">
    <property type="nucleotide sequence ID" value="XM_040839140.1"/>
</dbReference>
<evidence type="ECO:0000256" key="1">
    <source>
        <dbReference type="SAM" id="MobiDB-lite"/>
    </source>
</evidence>
<dbReference type="GeneID" id="63754988"/>
<gene>
    <name evidence="2" type="ORF">ASPWEDRAFT_706889</name>
</gene>
<evidence type="ECO:0000313" key="2">
    <source>
        <dbReference type="EMBL" id="OJJ30339.1"/>
    </source>
</evidence>
<dbReference type="Proteomes" id="UP000184383">
    <property type="component" value="Unassembled WGS sequence"/>
</dbReference>
<dbReference type="VEuPathDB" id="FungiDB:ASPWEDRAFT_706889"/>
<protein>
    <recommendedName>
        <fullName evidence="4">BTB domain-containing protein</fullName>
    </recommendedName>
</protein>
<accession>A0A1L9R5Z5</accession>
<reference evidence="3" key="1">
    <citation type="journal article" date="2017" name="Genome Biol.">
        <title>Comparative genomics reveals high biological diversity and specific adaptations in the industrially and medically important fungal genus Aspergillus.</title>
        <authorList>
            <person name="de Vries R.P."/>
            <person name="Riley R."/>
            <person name="Wiebenga A."/>
            <person name="Aguilar-Osorio G."/>
            <person name="Amillis S."/>
            <person name="Uchima C.A."/>
            <person name="Anderluh G."/>
            <person name="Asadollahi M."/>
            <person name="Askin M."/>
            <person name="Barry K."/>
            <person name="Battaglia E."/>
            <person name="Bayram O."/>
            <person name="Benocci T."/>
            <person name="Braus-Stromeyer S.A."/>
            <person name="Caldana C."/>
            <person name="Canovas D."/>
            <person name="Cerqueira G.C."/>
            <person name="Chen F."/>
            <person name="Chen W."/>
            <person name="Choi C."/>
            <person name="Clum A."/>
            <person name="Dos Santos R.A."/>
            <person name="Damasio A.R."/>
            <person name="Diallinas G."/>
            <person name="Emri T."/>
            <person name="Fekete E."/>
            <person name="Flipphi M."/>
            <person name="Freyberg S."/>
            <person name="Gallo A."/>
            <person name="Gournas C."/>
            <person name="Habgood R."/>
            <person name="Hainaut M."/>
            <person name="Harispe M.L."/>
            <person name="Henrissat B."/>
            <person name="Hilden K.S."/>
            <person name="Hope R."/>
            <person name="Hossain A."/>
            <person name="Karabika E."/>
            <person name="Karaffa L."/>
            <person name="Karanyi Z."/>
            <person name="Krasevec N."/>
            <person name="Kuo A."/>
            <person name="Kusch H."/>
            <person name="LaButti K."/>
            <person name="Lagendijk E.L."/>
            <person name="Lapidus A."/>
            <person name="Levasseur A."/>
            <person name="Lindquist E."/>
            <person name="Lipzen A."/>
            <person name="Logrieco A.F."/>
            <person name="MacCabe A."/>
            <person name="Maekelae M.R."/>
            <person name="Malavazi I."/>
            <person name="Melin P."/>
            <person name="Meyer V."/>
            <person name="Mielnichuk N."/>
            <person name="Miskei M."/>
            <person name="Molnar A.P."/>
            <person name="Mule G."/>
            <person name="Ngan C.Y."/>
            <person name="Orejas M."/>
            <person name="Orosz E."/>
            <person name="Ouedraogo J.P."/>
            <person name="Overkamp K.M."/>
            <person name="Park H.-S."/>
            <person name="Perrone G."/>
            <person name="Piumi F."/>
            <person name="Punt P.J."/>
            <person name="Ram A.F."/>
            <person name="Ramon A."/>
            <person name="Rauscher S."/>
            <person name="Record E."/>
            <person name="Riano-Pachon D.M."/>
            <person name="Robert V."/>
            <person name="Roehrig J."/>
            <person name="Ruller R."/>
            <person name="Salamov A."/>
            <person name="Salih N.S."/>
            <person name="Samson R.A."/>
            <person name="Sandor E."/>
            <person name="Sanguinetti M."/>
            <person name="Schuetze T."/>
            <person name="Sepcic K."/>
            <person name="Shelest E."/>
            <person name="Sherlock G."/>
            <person name="Sophianopoulou V."/>
            <person name="Squina F.M."/>
            <person name="Sun H."/>
            <person name="Susca A."/>
            <person name="Todd R.B."/>
            <person name="Tsang A."/>
            <person name="Unkles S.E."/>
            <person name="van de Wiele N."/>
            <person name="van Rossen-Uffink D."/>
            <person name="Oliveira J.V."/>
            <person name="Vesth T.C."/>
            <person name="Visser J."/>
            <person name="Yu J.-H."/>
            <person name="Zhou M."/>
            <person name="Andersen M.R."/>
            <person name="Archer D.B."/>
            <person name="Baker S.E."/>
            <person name="Benoit I."/>
            <person name="Brakhage A.A."/>
            <person name="Braus G.H."/>
            <person name="Fischer R."/>
            <person name="Frisvad J.C."/>
            <person name="Goldman G.H."/>
            <person name="Houbraken J."/>
            <person name="Oakley B."/>
            <person name="Pocsi I."/>
            <person name="Scazzocchio C."/>
            <person name="Seiboth B."/>
            <person name="vanKuyk P.A."/>
            <person name="Wortman J."/>
            <person name="Dyer P.S."/>
            <person name="Grigoriev I.V."/>
        </authorList>
    </citation>
    <scope>NUCLEOTIDE SEQUENCE [LARGE SCALE GENOMIC DNA]</scope>
    <source>
        <strain evidence="3">DTO 134E9</strain>
    </source>
</reference>
<dbReference type="AlphaFoldDB" id="A0A1L9R5Z5"/>
<dbReference type="STRING" id="1073089.A0A1L9R5Z5"/>
<keyword evidence="3" id="KW-1185">Reference proteome</keyword>
<feature type="region of interest" description="Disordered" evidence="1">
    <location>
        <begin position="1"/>
        <end position="24"/>
    </location>
</feature>
<sequence length="138" mass="15620">MAEMNTTLIEAERDQERTSSLSRNPTLAQNASIDSIISDSSVEGTKIRVSSKHLTLSSRYFEKRLKSCWPEGSELQYKGQVTMTIFDWNKAALLMVLKIMHCKTRKVLKFIDLNLLCEIAVLVDYIGCHEAVEMFAAS</sequence>
<name>A0A1L9R5Z5_ASPWE</name>
<dbReference type="OrthoDB" id="5326346at2759"/>
<evidence type="ECO:0008006" key="4">
    <source>
        <dbReference type="Google" id="ProtNLM"/>
    </source>
</evidence>
<organism evidence="2 3">
    <name type="scientific">Aspergillus wentii DTO 134E9</name>
    <dbReference type="NCBI Taxonomy" id="1073089"/>
    <lineage>
        <taxon>Eukaryota</taxon>
        <taxon>Fungi</taxon>
        <taxon>Dikarya</taxon>
        <taxon>Ascomycota</taxon>
        <taxon>Pezizomycotina</taxon>
        <taxon>Eurotiomycetes</taxon>
        <taxon>Eurotiomycetidae</taxon>
        <taxon>Eurotiales</taxon>
        <taxon>Aspergillaceae</taxon>
        <taxon>Aspergillus</taxon>
        <taxon>Aspergillus subgen. Cremei</taxon>
    </lineage>
</organism>
<proteinExistence type="predicted"/>
<dbReference type="EMBL" id="KV878217">
    <property type="protein sequence ID" value="OJJ30339.1"/>
    <property type="molecule type" value="Genomic_DNA"/>
</dbReference>
<evidence type="ECO:0000313" key="3">
    <source>
        <dbReference type="Proteomes" id="UP000184383"/>
    </source>
</evidence>